<feature type="compositionally biased region" description="Basic and acidic residues" evidence="13">
    <location>
        <begin position="45"/>
        <end position="68"/>
    </location>
</feature>
<evidence type="ECO:0000256" key="7">
    <source>
        <dbReference type="ARBA" id="ARBA00022816"/>
    </source>
</evidence>
<evidence type="ECO:0000256" key="12">
    <source>
        <dbReference type="ARBA" id="ARBA00023242"/>
    </source>
</evidence>
<keyword evidence="5" id="KW-0963">Cytoplasm</keyword>
<name>A0ABM0H1F5_SACKO</name>
<keyword evidence="12" id="KW-0539">Nucleus</keyword>
<dbReference type="RefSeq" id="XP_002742069.1">
    <property type="nucleotide sequence ID" value="XM_002742023.2"/>
</dbReference>
<evidence type="ECO:0000256" key="3">
    <source>
        <dbReference type="ARBA" id="ARBA00009548"/>
    </source>
</evidence>
<dbReference type="Proteomes" id="UP000694865">
    <property type="component" value="Unplaced"/>
</dbReference>
<reference evidence="16" key="1">
    <citation type="submission" date="2025-08" db="UniProtKB">
        <authorList>
            <consortium name="RefSeq"/>
        </authorList>
    </citation>
    <scope>IDENTIFICATION</scope>
    <source>
        <tissue evidence="16">Testes</tissue>
    </source>
</reference>
<dbReference type="InterPro" id="IPR018545">
    <property type="entry name" value="Btz_dom"/>
</dbReference>
<comment type="subcellular location">
    <subcellularLocation>
        <location evidence="2">Cytoplasm</location>
    </subcellularLocation>
    <subcellularLocation>
        <location evidence="1">Nucleus</location>
    </subcellularLocation>
</comment>
<evidence type="ECO:0000256" key="1">
    <source>
        <dbReference type="ARBA" id="ARBA00004123"/>
    </source>
</evidence>
<evidence type="ECO:0000313" key="16">
    <source>
        <dbReference type="RefSeq" id="XP_002742069.1"/>
    </source>
</evidence>
<keyword evidence="10" id="KW-0866">Nonsense-mediated mRNA decay</keyword>
<evidence type="ECO:0000313" key="15">
    <source>
        <dbReference type="Proteomes" id="UP000694865"/>
    </source>
</evidence>
<feature type="compositionally biased region" description="Basic and acidic residues" evidence="13">
    <location>
        <begin position="75"/>
        <end position="206"/>
    </location>
</feature>
<protein>
    <submittedName>
        <fullName evidence="16">Thyroid hormone receptor-associated protein 3-like</fullName>
    </submittedName>
</protein>
<proteinExistence type="inferred from homology"/>
<feature type="compositionally biased region" description="Basic residues" evidence="13">
    <location>
        <begin position="238"/>
        <end position="248"/>
    </location>
</feature>
<evidence type="ECO:0000256" key="13">
    <source>
        <dbReference type="SAM" id="MobiDB-lite"/>
    </source>
</evidence>
<keyword evidence="9" id="KW-0694">RNA-binding</keyword>
<evidence type="ECO:0000256" key="5">
    <source>
        <dbReference type="ARBA" id="ARBA00022490"/>
    </source>
</evidence>
<evidence type="ECO:0000256" key="2">
    <source>
        <dbReference type="ARBA" id="ARBA00004496"/>
    </source>
</evidence>
<organism evidence="15 16">
    <name type="scientific">Saccoglossus kowalevskii</name>
    <name type="common">Acorn worm</name>
    <dbReference type="NCBI Taxonomy" id="10224"/>
    <lineage>
        <taxon>Eukaryota</taxon>
        <taxon>Metazoa</taxon>
        <taxon>Hemichordata</taxon>
        <taxon>Enteropneusta</taxon>
        <taxon>Harrimaniidae</taxon>
        <taxon>Saccoglossus</taxon>
    </lineage>
</organism>
<keyword evidence="4" id="KW-0813">Transport</keyword>
<evidence type="ECO:0000256" key="8">
    <source>
        <dbReference type="ARBA" id="ARBA00022845"/>
    </source>
</evidence>
<gene>
    <name evidence="16" type="primary">LOC100370786</name>
</gene>
<evidence type="ECO:0000256" key="6">
    <source>
        <dbReference type="ARBA" id="ARBA00022664"/>
    </source>
</evidence>
<feature type="region of interest" description="Disordered" evidence="13">
    <location>
        <begin position="1"/>
        <end position="301"/>
    </location>
</feature>
<keyword evidence="11" id="KW-0508">mRNA splicing</keyword>
<dbReference type="GeneID" id="100370786"/>
<evidence type="ECO:0000256" key="4">
    <source>
        <dbReference type="ARBA" id="ARBA00022448"/>
    </source>
</evidence>
<keyword evidence="7" id="KW-0509">mRNA transport</keyword>
<keyword evidence="15" id="KW-1185">Reference proteome</keyword>
<feature type="compositionally biased region" description="Gly residues" evidence="13">
    <location>
        <begin position="255"/>
        <end position="269"/>
    </location>
</feature>
<keyword evidence="8" id="KW-0810">Translation regulation</keyword>
<feature type="compositionally biased region" description="Basic and acidic residues" evidence="13">
    <location>
        <begin position="25"/>
        <end position="35"/>
    </location>
</feature>
<dbReference type="Pfam" id="PF09405">
    <property type="entry name" value="Btz"/>
    <property type="match status" value="1"/>
</dbReference>
<accession>A0ABM0H1F5</accession>
<evidence type="ECO:0000259" key="14">
    <source>
        <dbReference type="Pfam" id="PF09405"/>
    </source>
</evidence>
<sequence>MEIQRFRSTDQNRPQEQKPSLSERWQARIQEDAKQSETQLTRNVIEVHKGSGDSNYVREYKKERSSKHERQRNKSSPDRKKKDRNTRDLRGRLNEQRKSFDDKDNLRSDNKGRHPNPRDLRHSLDSRRNTDKVEGKSRERVSQDGHIDRRGHEPDRRESRKRDHDSHLPSSTTRDRDGKDDGKKRREDPLPDFKKRDERPPPEPEWVRNPTAIPKGGSYYEHDNRVGENSIDYWQRRGGYRGRFRGRGRSSWGRGYRGGSRGGGGGRSGGRSPQWSHDLFEEKTKKAAEDDRDEKPTSTTK</sequence>
<keyword evidence="6" id="KW-0507">mRNA processing</keyword>
<evidence type="ECO:0000256" key="9">
    <source>
        <dbReference type="ARBA" id="ARBA00022884"/>
    </source>
</evidence>
<evidence type="ECO:0000256" key="11">
    <source>
        <dbReference type="ARBA" id="ARBA00023187"/>
    </source>
</evidence>
<feature type="compositionally biased region" description="Basic and acidic residues" evidence="13">
    <location>
        <begin position="278"/>
        <end position="301"/>
    </location>
</feature>
<comment type="similarity">
    <text evidence="3">Belongs to the CASC3 family.</text>
</comment>
<feature type="domain" description="Btz" evidence="14">
    <location>
        <begin position="181"/>
        <end position="294"/>
    </location>
</feature>
<evidence type="ECO:0000256" key="10">
    <source>
        <dbReference type="ARBA" id="ARBA00023161"/>
    </source>
</evidence>
<feature type="compositionally biased region" description="Basic and acidic residues" evidence="13">
    <location>
        <begin position="1"/>
        <end position="16"/>
    </location>
</feature>